<gene>
    <name evidence="8 10" type="primary">acpS</name>
    <name evidence="10" type="ORF">OB236_28850</name>
</gene>
<dbReference type="InterPro" id="IPR037143">
    <property type="entry name" value="4-PPantetheinyl_Trfase_dom_sf"/>
</dbReference>
<reference evidence="10 11" key="1">
    <citation type="submission" date="2022-09" db="EMBL/GenBank/DDBJ databases">
        <authorList>
            <person name="Han X.L."/>
            <person name="Wang Q."/>
            <person name="Lu T."/>
        </authorList>
    </citation>
    <scope>NUCLEOTIDE SEQUENCE [LARGE SCALE GENOMIC DNA]</scope>
    <source>
        <strain evidence="10 11">WQ 127069</strain>
    </source>
</reference>
<dbReference type="NCBIfam" id="TIGR00516">
    <property type="entry name" value="acpS"/>
    <property type="match status" value="1"/>
</dbReference>
<dbReference type="EC" id="2.7.8.7" evidence="8"/>
<evidence type="ECO:0000256" key="7">
    <source>
        <dbReference type="ARBA" id="ARBA00023160"/>
    </source>
</evidence>
<sequence>MIIGIGIDLVDIARVNKIMKGDAGERFAVRVLTPGERELAFKRQGRLAEFIAGRFAAKEAVSKALGCGIGKQVSLQHIEVLPDERGKPICTVDHAALQRLELDPACTVIHLSITHTDSTAMAYVMVENRGQLA</sequence>
<evidence type="ECO:0000256" key="5">
    <source>
        <dbReference type="ARBA" id="ARBA00022842"/>
    </source>
</evidence>
<evidence type="ECO:0000256" key="6">
    <source>
        <dbReference type="ARBA" id="ARBA00023098"/>
    </source>
</evidence>
<feature type="binding site" evidence="8">
    <location>
        <position position="59"/>
    </location>
    <ligand>
        <name>Mg(2+)</name>
        <dbReference type="ChEBI" id="CHEBI:18420"/>
    </ligand>
</feature>
<keyword evidence="6 8" id="KW-0443">Lipid metabolism</keyword>
<dbReference type="EMBL" id="JAOQIO010000098">
    <property type="protein sequence ID" value="MCU6796137.1"/>
    <property type="molecule type" value="Genomic_DNA"/>
</dbReference>
<feature type="binding site" evidence="8">
    <location>
        <position position="8"/>
    </location>
    <ligand>
        <name>Mg(2+)</name>
        <dbReference type="ChEBI" id="CHEBI:18420"/>
    </ligand>
</feature>
<keyword evidence="11" id="KW-1185">Reference proteome</keyword>
<name>A0ABT2UQN2_9BACL</name>
<keyword evidence="3 8" id="KW-0479">Metal-binding</keyword>
<comment type="caution">
    <text evidence="10">The sequence shown here is derived from an EMBL/GenBank/DDBJ whole genome shotgun (WGS) entry which is preliminary data.</text>
</comment>
<comment type="function">
    <text evidence="8">Transfers the 4'-phosphopantetheine moiety from coenzyme A to a Ser of acyl-carrier-protein.</text>
</comment>
<comment type="cofactor">
    <cofactor evidence="8">
        <name>Mg(2+)</name>
        <dbReference type="ChEBI" id="CHEBI:18420"/>
    </cofactor>
</comment>
<evidence type="ECO:0000256" key="3">
    <source>
        <dbReference type="ARBA" id="ARBA00022723"/>
    </source>
</evidence>
<protein>
    <recommendedName>
        <fullName evidence="8">Holo-[acyl-carrier-protein] synthase</fullName>
        <shortName evidence="8">Holo-ACP synthase</shortName>
        <ecNumber evidence="8">2.7.8.7</ecNumber>
    </recommendedName>
    <alternativeName>
        <fullName evidence="8">4'-phosphopantetheinyl transferase AcpS</fullName>
    </alternativeName>
</protein>
<evidence type="ECO:0000256" key="8">
    <source>
        <dbReference type="HAMAP-Rule" id="MF_00101"/>
    </source>
</evidence>
<dbReference type="HAMAP" id="MF_00101">
    <property type="entry name" value="AcpS"/>
    <property type="match status" value="1"/>
</dbReference>
<dbReference type="Proteomes" id="UP001652445">
    <property type="component" value="Unassembled WGS sequence"/>
</dbReference>
<evidence type="ECO:0000313" key="10">
    <source>
        <dbReference type="EMBL" id="MCU6796137.1"/>
    </source>
</evidence>
<dbReference type="InterPro" id="IPR008278">
    <property type="entry name" value="4-PPantetheinyl_Trfase_dom"/>
</dbReference>
<dbReference type="InterPro" id="IPR004568">
    <property type="entry name" value="Ppantetheine-prot_Trfase_dom"/>
</dbReference>
<keyword evidence="4 8" id="KW-0276">Fatty acid metabolism</keyword>
<keyword evidence="7 8" id="KW-0275">Fatty acid biosynthesis</keyword>
<evidence type="ECO:0000256" key="4">
    <source>
        <dbReference type="ARBA" id="ARBA00022832"/>
    </source>
</evidence>
<dbReference type="SUPFAM" id="SSF56214">
    <property type="entry name" value="4'-phosphopantetheinyl transferase"/>
    <property type="match status" value="1"/>
</dbReference>
<comment type="catalytic activity">
    <reaction evidence="8">
        <text>apo-[ACP] + CoA = holo-[ACP] + adenosine 3',5'-bisphosphate + H(+)</text>
        <dbReference type="Rhea" id="RHEA:12068"/>
        <dbReference type="Rhea" id="RHEA-COMP:9685"/>
        <dbReference type="Rhea" id="RHEA-COMP:9690"/>
        <dbReference type="ChEBI" id="CHEBI:15378"/>
        <dbReference type="ChEBI" id="CHEBI:29999"/>
        <dbReference type="ChEBI" id="CHEBI:57287"/>
        <dbReference type="ChEBI" id="CHEBI:58343"/>
        <dbReference type="ChEBI" id="CHEBI:64479"/>
        <dbReference type="EC" id="2.7.8.7"/>
    </reaction>
</comment>
<comment type="subcellular location">
    <subcellularLocation>
        <location evidence="8">Cytoplasm</location>
    </subcellularLocation>
</comment>
<keyword evidence="1 8" id="KW-0444">Lipid biosynthesis</keyword>
<proteinExistence type="inferred from homology"/>
<dbReference type="GO" id="GO:0008897">
    <property type="term" value="F:holo-[acyl-carrier-protein] synthase activity"/>
    <property type="evidence" value="ECO:0007669"/>
    <property type="project" value="UniProtKB-EC"/>
</dbReference>
<keyword evidence="8" id="KW-0963">Cytoplasm</keyword>
<dbReference type="InterPro" id="IPR002582">
    <property type="entry name" value="ACPS"/>
</dbReference>
<feature type="domain" description="4'-phosphopantetheinyl transferase" evidence="9">
    <location>
        <begin position="4"/>
        <end position="92"/>
    </location>
</feature>
<dbReference type="Pfam" id="PF01648">
    <property type="entry name" value="ACPS"/>
    <property type="match status" value="1"/>
</dbReference>
<dbReference type="NCBIfam" id="TIGR00556">
    <property type="entry name" value="pantethn_trn"/>
    <property type="match status" value="1"/>
</dbReference>
<accession>A0ABT2UQN2</accession>
<comment type="similarity">
    <text evidence="8">Belongs to the P-Pant transferase superfamily. AcpS family.</text>
</comment>
<evidence type="ECO:0000259" key="9">
    <source>
        <dbReference type="Pfam" id="PF01648"/>
    </source>
</evidence>
<dbReference type="Gene3D" id="3.90.470.20">
    <property type="entry name" value="4'-phosphopantetheinyl transferase domain"/>
    <property type="match status" value="1"/>
</dbReference>
<organism evidence="10 11">
    <name type="scientific">Paenibacillus baimaensis</name>
    <dbReference type="NCBI Taxonomy" id="2982185"/>
    <lineage>
        <taxon>Bacteria</taxon>
        <taxon>Bacillati</taxon>
        <taxon>Bacillota</taxon>
        <taxon>Bacilli</taxon>
        <taxon>Bacillales</taxon>
        <taxon>Paenibacillaceae</taxon>
        <taxon>Paenibacillus</taxon>
    </lineage>
</organism>
<keyword evidence="2 8" id="KW-0808">Transferase</keyword>
<evidence type="ECO:0000256" key="1">
    <source>
        <dbReference type="ARBA" id="ARBA00022516"/>
    </source>
</evidence>
<evidence type="ECO:0000256" key="2">
    <source>
        <dbReference type="ARBA" id="ARBA00022679"/>
    </source>
</evidence>
<evidence type="ECO:0000313" key="11">
    <source>
        <dbReference type="Proteomes" id="UP001652445"/>
    </source>
</evidence>
<dbReference type="RefSeq" id="WP_262686971.1">
    <property type="nucleotide sequence ID" value="NZ_JAOQIO010000098.1"/>
</dbReference>
<keyword evidence="5 8" id="KW-0460">Magnesium</keyword>